<dbReference type="EMBL" id="CP076136">
    <property type="protein sequence ID" value="QWG22148.1"/>
    <property type="molecule type" value="Genomic_DNA"/>
</dbReference>
<gene>
    <name evidence="2" type="ORF">KMZ93_19475</name>
</gene>
<sequence>MGAMMNRWIREGGWTALIAPMALAVLVFLIEAPILAQTNSAPDGIRADMFPAPANDLPAGWWWAKDAGAVDVPPRKRQESWTPMWTQSFSISRTKGYVFKPYGSGQGGSWCRPEKNGPCDLPRLDIGINILDFSMHGGAKACLASAKGTFESSPVDKRWLSQTSWVMHRADPDQFFLESCFGQFSVTVTVVGRGDSRFGRPEEAASLEVARFYAGVVGRRIGGAISPGSQSIEQGVPDASTPDASITMAPPTDTAVTDGNEVNAGTNELTPAEIATAAGIAGGAALLGSLLMLGATGVRREEALQAIRDLLRGQVPEDPYQAWKRKYEALGWKYSEKNGVATFDPVDGARNEGGEIYSAERGAFVRPEAETPVAPPRLPRDGDVNERGEVWSSFSGGYVERKTYDQDMASRATLAEKDRRDLADMQRPDEDVAELQRKIAATRQQGKEMRTYFKARDELLGALGDQRGGEGVDALLDQSRSGLFDELSDRLLKVPDDNDYRKGLEGLLPLADVIGNQMRPGYTPTYTYKDAAQDTLLQSGAAALDAVLTKGWASSAVGSSLAMRDAARAGGGLVEIATAGVKSAVTDFLFGKVIHYGAGYAGEAWRAGRKAVAGIAESGADLLARRSKVATDLVEKMRKNLGTLDQGVHVDGSGRMRASLTDVLEVQKNPHQVRALKQSGSLSTQEAFNNTLRNEVYKPHDQMLLERLRQSSPELADKKLVVHDFRTPGKTANPINTDRDFRVLMQDSKGQWVEVPKTKWEHHSNDAFAELTFFDKSKCPKGMDPAQQKAWWAEQHGHTPTDRAFREAGRDYSDQIADLRSGQRVNLPGGEAAGTGTTRIAELKDIAAGKVPPPSQPVKLADPQGLAQQFHEKVTGNLRRGDPFEAIAQAQKGVDTLDTVRTAYGAQNIPAGELPGNLRQAMDLVKSSNLPSHPDAAVLHTLEGKLERLGFSDLGDFSHKLSSQFESLKWAQ</sequence>
<organism evidence="2 3">
    <name type="scientific">Bradyrhizobium sediminis</name>
    <dbReference type="NCBI Taxonomy" id="2840469"/>
    <lineage>
        <taxon>Bacteria</taxon>
        <taxon>Pseudomonadati</taxon>
        <taxon>Pseudomonadota</taxon>
        <taxon>Alphaproteobacteria</taxon>
        <taxon>Hyphomicrobiales</taxon>
        <taxon>Nitrobacteraceae</taxon>
        <taxon>Bradyrhizobium</taxon>
    </lineage>
</organism>
<name>A0A975NVH6_9BRAD</name>
<feature type="region of interest" description="Disordered" evidence="1">
    <location>
        <begin position="227"/>
        <end position="265"/>
    </location>
</feature>
<dbReference type="Proteomes" id="UP000676951">
    <property type="component" value="Chromosome"/>
</dbReference>
<protein>
    <submittedName>
        <fullName evidence="2">Uncharacterized protein</fullName>
    </submittedName>
</protein>
<dbReference type="AlphaFoldDB" id="A0A975NVH6"/>
<evidence type="ECO:0000313" key="3">
    <source>
        <dbReference type="Proteomes" id="UP000676951"/>
    </source>
</evidence>
<evidence type="ECO:0000313" key="2">
    <source>
        <dbReference type="EMBL" id="QWG22148.1"/>
    </source>
</evidence>
<keyword evidence="3" id="KW-1185">Reference proteome</keyword>
<evidence type="ECO:0000256" key="1">
    <source>
        <dbReference type="SAM" id="MobiDB-lite"/>
    </source>
</evidence>
<dbReference type="RefSeq" id="WP_215602917.1">
    <property type="nucleotide sequence ID" value="NZ_CP076136.1"/>
</dbReference>
<accession>A0A975NVH6</accession>
<reference evidence="2 3" key="1">
    <citation type="submission" date="2021-06" db="EMBL/GenBank/DDBJ databases">
        <title>Bradyrhizobium sp. S2-11-4 Genome sequencing.</title>
        <authorList>
            <person name="Jin L."/>
        </authorList>
    </citation>
    <scope>NUCLEOTIDE SEQUENCE [LARGE SCALE GENOMIC DNA]</scope>
    <source>
        <strain evidence="2 3">S2-11-4</strain>
    </source>
</reference>
<proteinExistence type="predicted"/>